<sequence>MVQNLNTNSVPKRVHDWFIKPILEIPLDNPDKNELFRNLMSKRLSVDLDKSLDIIKQNLEYLLTPKSKKQLLEYLYNVCPPKDHHYITWFKRLLGMTCNQIILMYPDEDLAKINYAEEDKDRLLRFTLKNKKIIF</sequence>
<reference evidence="1" key="1">
    <citation type="journal article" date="2015" name="Nature">
        <title>Complex archaea that bridge the gap between prokaryotes and eukaryotes.</title>
        <authorList>
            <person name="Spang A."/>
            <person name="Saw J.H."/>
            <person name="Jorgensen S.L."/>
            <person name="Zaremba-Niedzwiedzka K."/>
            <person name="Martijn J."/>
            <person name="Lind A.E."/>
            <person name="van Eijk R."/>
            <person name="Schleper C."/>
            <person name="Guy L."/>
            <person name="Ettema T.J."/>
        </authorList>
    </citation>
    <scope>NUCLEOTIDE SEQUENCE</scope>
</reference>
<protein>
    <submittedName>
        <fullName evidence="1">Uncharacterized protein</fullName>
    </submittedName>
</protein>
<dbReference type="EMBL" id="LAZR01003417">
    <property type="protein sequence ID" value="KKN18545.1"/>
    <property type="molecule type" value="Genomic_DNA"/>
</dbReference>
<comment type="caution">
    <text evidence="1">The sequence shown here is derived from an EMBL/GenBank/DDBJ whole genome shotgun (WGS) entry which is preliminary data.</text>
</comment>
<dbReference type="AlphaFoldDB" id="A0A0F9NG62"/>
<organism evidence="1">
    <name type="scientific">marine sediment metagenome</name>
    <dbReference type="NCBI Taxonomy" id="412755"/>
    <lineage>
        <taxon>unclassified sequences</taxon>
        <taxon>metagenomes</taxon>
        <taxon>ecological metagenomes</taxon>
    </lineage>
</organism>
<accession>A0A0F9NG62</accession>
<name>A0A0F9NG62_9ZZZZ</name>
<evidence type="ECO:0000313" key="1">
    <source>
        <dbReference type="EMBL" id="KKN18545.1"/>
    </source>
</evidence>
<proteinExistence type="predicted"/>
<gene>
    <name evidence="1" type="ORF">LCGC14_0954700</name>
</gene>